<feature type="region of interest" description="Disordered" evidence="1">
    <location>
        <begin position="225"/>
        <end position="273"/>
    </location>
</feature>
<sequence>MSDVLANFSCLDELTQVIYQSIYKFVVLSTVSDDKWNIHVGLSGAQGRWWQGSWGEEDIHRIFGSKTSDKLLESFAEKLAEVFIKGELCISDWSSEKGAEIKFTLGPTSKKPMHVPLVEMNCEDAAAHATKVFIDIALQAQSRKCRLYPSSIEYPTTPSTFTTTRTTSASTASASTSKRKELSPGADVRSDYREQEASTNKPIHTLAAAESDAKAAREEIKVLKSQLKDVKRTGSPAQKPAPVVRPHKGASLANPNKKARKYQAIEFESDDEE</sequence>
<gene>
    <name evidence="2" type="ORF">M413DRAFT_441722</name>
</gene>
<dbReference type="AlphaFoldDB" id="A0A0C2YVQ3"/>
<evidence type="ECO:0000313" key="3">
    <source>
        <dbReference type="Proteomes" id="UP000053424"/>
    </source>
</evidence>
<reference evidence="3" key="2">
    <citation type="submission" date="2015-01" db="EMBL/GenBank/DDBJ databases">
        <title>Evolutionary Origins and Diversification of the Mycorrhizal Mutualists.</title>
        <authorList>
            <consortium name="DOE Joint Genome Institute"/>
            <consortium name="Mycorrhizal Genomics Consortium"/>
            <person name="Kohler A."/>
            <person name="Kuo A."/>
            <person name="Nagy L.G."/>
            <person name="Floudas D."/>
            <person name="Copeland A."/>
            <person name="Barry K.W."/>
            <person name="Cichocki N."/>
            <person name="Veneault-Fourrey C."/>
            <person name="LaButti K."/>
            <person name="Lindquist E.A."/>
            <person name="Lipzen A."/>
            <person name="Lundell T."/>
            <person name="Morin E."/>
            <person name="Murat C."/>
            <person name="Riley R."/>
            <person name="Ohm R."/>
            <person name="Sun H."/>
            <person name="Tunlid A."/>
            <person name="Henrissat B."/>
            <person name="Grigoriev I.V."/>
            <person name="Hibbett D.S."/>
            <person name="Martin F."/>
        </authorList>
    </citation>
    <scope>NUCLEOTIDE SEQUENCE [LARGE SCALE GENOMIC DNA]</scope>
    <source>
        <strain evidence="3">h7</strain>
    </source>
</reference>
<reference evidence="2 3" key="1">
    <citation type="submission" date="2014-04" db="EMBL/GenBank/DDBJ databases">
        <authorList>
            <consortium name="DOE Joint Genome Institute"/>
            <person name="Kuo A."/>
            <person name="Gay G."/>
            <person name="Dore J."/>
            <person name="Kohler A."/>
            <person name="Nagy L.G."/>
            <person name="Floudas D."/>
            <person name="Copeland A."/>
            <person name="Barry K.W."/>
            <person name="Cichocki N."/>
            <person name="Veneault-Fourrey C."/>
            <person name="LaButti K."/>
            <person name="Lindquist E.A."/>
            <person name="Lipzen A."/>
            <person name="Lundell T."/>
            <person name="Morin E."/>
            <person name="Murat C."/>
            <person name="Sun H."/>
            <person name="Tunlid A."/>
            <person name="Henrissat B."/>
            <person name="Grigoriev I.V."/>
            <person name="Hibbett D.S."/>
            <person name="Martin F."/>
            <person name="Nordberg H.P."/>
            <person name="Cantor M.N."/>
            <person name="Hua S.X."/>
        </authorList>
    </citation>
    <scope>NUCLEOTIDE SEQUENCE [LARGE SCALE GENOMIC DNA]</scope>
    <source>
        <strain evidence="3">h7</strain>
    </source>
</reference>
<keyword evidence="3" id="KW-1185">Reference proteome</keyword>
<organism evidence="2 3">
    <name type="scientific">Hebeloma cylindrosporum</name>
    <dbReference type="NCBI Taxonomy" id="76867"/>
    <lineage>
        <taxon>Eukaryota</taxon>
        <taxon>Fungi</taxon>
        <taxon>Dikarya</taxon>
        <taxon>Basidiomycota</taxon>
        <taxon>Agaricomycotina</taxon>
        <taxon>Agaricomycetes</taxon>
        <taxon>Agaricomycetidae</taxon>
        <taxon>Agaricales</taxon>
        <taxon>Agaricineae</taxon>
        <taxon>Hymenogastraceae</taxon>
        <taxon>Hebeloma</taxon>
    </lineage>
</organism>
<name>A0A0C2YVQ3_HEBCY</name>
<feature type="region of interest" description="Disordered" evidence="1">
    <location>
        <begin position="156"/>
        <end position="204"/>
    </location>
</feature>
<feature type="compositionally biased region" description="Basic and acidic residues" evidence="1">
    <location>
        <begin position="178"/>
        <end position="196"/>
    </location>
</feature>
<feature type="compositionally biased region" description="Low complexity" evidence="1">
    <location>
        <begin position="156"/>
        <end position="176"/>
    </location>
</feature>
<evidence type="ECO:0000256" key="1">
    <source>
        <dbReference type="SAM" id="MobiDB-lite"/>
    </source>
</evidence>
<dbReference type="OrthoDB" id="3164380at2759"/>
<protein>
    <submittedName>
        <fullName evidence="2">Uncharacterized protein</fullName>
    </submittedName>
</protein>
<evidence type="ECO:0000313" key="2">
    <source>
        <dbReference type="EMBL" id="KIM45067.1"/>
    </source>
</evidence>
<proteinExistence type="predicted"/>
<dbReference type="EMBL" id="KN831772">
    <property type="protein sequence ID" value="KIM45067.1"/>
    <property type="molecule type" value="Genomic_DNA"/>
</dbReference>
<dbReference type="HOGENOM" id="CLU_070857_0_0_1"/>
<dbReference type="Proteomes" id="UP000053424">
    <property type="component" value="Unassembled WGS sequence"/>
</dbReference>
<accession>A0A0C2YVQ3</accession>